<keyword evidence="1 2" id="KW-0812">Transmembrane</keyword>
<dbReference type="EMBL" id="JAOTOJ010000019">
    <property type="protein sequence ID" value="KAK9391318.1"/>
    <property type="molecule type" value="Genomic_DNA"/>
</dbReference>
<keyword evidence="3" id="KW-1185">Reference proteome</keyword>
<gene>
    <name evidence="2" type="ORF">NXF25_018648</name>
</gene>
<evidence type="ECO:0000313" key="2">
    <source>
        <dbReference type="EMBL" id="KAK9391318.1"/>
    </source>
</evidence>
<dbReference type="PANTHER" id="PTHR37998">
    <property type="entry name" value="TRANSMEMBRANE PROTEIN 262"/>
    <property type="match status" value="1"/>
</dbReference>
<comment type="caution">
    <text evidence="2">The sequence shown here is derived from an EMBL/GenBank/DDBJ whole genome shotgun (WGS) entry which is preliminary data.</text>
</comment>
<evidence type="ECO:0000256" key="1">
    <source>
        <dbReference type="SAM" id="Phobius"/>
    </source>
</evidence>
<dbReference type="AlphaFoldDB" id="A0AAW1AN79"/>
<name>A0AAW1AN79_CROAD</name>
<dbReference type="InterPro" id="IPR040431">
    <property type="entry name" value="TM262"/>
</dbReference>
<evidence type="ECO:0000313" key="3">
    <source>
        <dbReference type="Proteomes" id="UP001474421"/>
    </source>
</evidence>
<organism evidence="2 3">
    <name type="scientific">Crotalus adamanteus</name>
    <name type="common">Eastern diamondback rattlesnake</name>
    <dbReference type="NCBI Taxonomy" id="8729"/>
    <lineage>
        <taxon>Eukaryota</taxon>
        <taxon>Metazoa</taxon>
        <taxon>Chordata</taxon>
        <taxon>Craniata</taxon>
        <taxon>Vertebrata</taxon>
        <taxon>Euteleostomi</taxon>
        <taxon>Lepidosauria</taxon>
        <taxon>Squamata</taxon>
        <taxon>Bifurcata</taxon>
        <taxon>Unidentata</taxon>
        <taxon>Episquamata</taxon>
        <taxon>Toxicofera</taxon>
        <taxon>Serpentes</taxon>
        <taxon>Colubroidea</taxon>
        <taxon>Viperidae</taxon>
        <taxon>Crotalinae</taxon>
        <taxon>Crotalus</taxon>
    </lineage>
</organism>
<protein>
    <submittedName>
        <fullName evidence="2">Transmembrane protein</fullName>
    </submittedName>
</protein>
<keyword evidence="1" id="KW-0472">Membrane</keyword>
<keyword evidence="1" id="KW-1133">Transmembrane helix</keyword>
<feature type="transmembrane region" description="Helical" evidence="1">
    <location>
        <begin position="54"/>
        <end position="77"/>
    </location>
</feature>
<dbReference type="Proteomes" id="UP001474421">
    <property type="component" value="Unassembled WGS sequence"/>
</dbReference>
<accession>A0AAW1AN79</accession>
<sequence length="156" mass="17375">MGSWKDPFLTVTFPSKVIFIIGSWVLFVIHMGVIVGDLYHFLVSQRGDLMSFHFTVSLLFSHVTSFYLALLASIYTLQADDGFLTCLALTSFAEHEWNPGREKRERPGPLLPTYTYRVAAGKLPGDPPSRCNPRPPSGVQFCQGAAKSREWGYGAT</sequence>
<proteinExistence type="predicted"/>
<dbReference type="PANTHER" id="PTHR37998:SF1">
    <property type="entry name" value="CATION CHANNEL SPERM-ASSOCIATED AUXILIARY SUBUNIT TMEM262"/>
    <property type="match status" value="1"/>
</dbReference>
<reference evidence="2 3" key="1">
    <citation type="journal article" date="2024" name="Proc. Natl. Acad. Sci. U.S.A.">
        <title>The genetic regulatory architecture and epigenomic basis for age-related changes in rattlesnake venom.</title>
        <authorList>
            <person name="Hogan M.P."/>
            <person name="Holding M.L."/>
            <person name="Nystrom G.S."/>
            <person name="Colston T.J."/>
            <person name="Bartlett D.A."/>
            <person name="Mason A.J."/>
            <person name="Ellsworth S.A."/>
            <person name="Rautsaw R.M."/>
            <person name="Lawrence K.C."/>
            <person name="Strickland J.L."/>
            <person name="He B."/>
            <person name="Fraser P."/>
            <person name="Margres M.J."/>
            <person name="Gilbert D.M."/>
            <person name="Gibbs H.L."/>
            <person name="Parkinson C.L."/>
            <person name="Rokyta D.R."/>
        </authorList>
    </citation>
    <scope>NUCLEOTIDE SEQUENCE [LARGE SCALE GENOMIC DNA]</scope>
    <source>
        <strain evidence="2">DRR0105</strain>
    </source>
</reference>
<feature type="transmembrane region" description="Helical" evidence="1">
    <location>
        <begin position="17"/>
        <end position="42"/>
    </location>
</feature>